<accession>A0A023DZ36</accession>
<organism evidence="10 11">
    <name type="scientific">Holospora elegans E1</name>
    <dbReference type="NCBI Taxonomy" id="1427503"/>
    <lineage>
        <taxon>Bacteria</taxon>
        <taxon>Pseudomonadati</taxon>
        <taxon>Pseudomonadota</taxon>
        <taxon>Alphaproteobacteria</taxon>
        <taxon>Holosporales</taxon>
        <taxon>Holosporaceae</taxon>
        <taxon>Holospora</taxon>
    </lineage>
</organism>
<keyword evidence="4 7" id="KW-0689">Ribosomal protein</keyword>
<comment type="caution">
    <text evidence="10">The sequence shown here is derived from an EMBL/GenBank/DDBJ whole genome shotgun (WGS) entry which is preliminary data.</text>
</comment>
<dbReference type="SMART" id="SM00363">
    <property type="entry name" value="S4"/>
    <property type="match status" value="1"/>
</dbReference>
<dbReference type="STRING" id="1427503.HE1_00425"/>
<evidence type="ECO:0000256" key="7">
    <source>
        <dbReference type="HAMAP-Rule" id="MF_01306"/>
    </source>
</evidence>
<dbReference type="HAMAP" id="MF_01306_B">
    <property type="entry name" value="Ribosomal_uS4_B"/>
    <property type="match status" value="1"/>
</dbReference>
<dbReference type="Pfam" id="PF01479">
    <property type="entry name" value="S4"/>
    <property type="match status" value="1"/>
</dbReference>
<evidence type="ECO:0000259" key="8">
    <source>
        <dbReference type="SMART" id="SM00363"/>
    </source>
</evidence>
<dbReference type="InterPro" id="IPR001912">
    <property type="entry name" value="Ribosomal_uS4_N"/>
</dbReference>
<evidence type="ECO:0000256" key="5">
    <source>
        <dbReference type="ARBA" id="ARBA00023274"/>
    </source>
</evidence>
<comment type="function">
    <text evidence="7">With S5 and S12 plays an important role in translational accuracy.</text>
</comment>
<dbReference type="SUPFAM" id="SSF55174">
    <property type="entry name" value="Alpha-L RNA-binding motif"/>
    <property type="match status" value="1"/>
</dbReference>
<dbReference type="AlphaFoldDB" id="A0A023DZ36"/>
<name>A0A023DZ36_9PROT</name>
<dbReference type="InterPro" id="IPR022801">
    <property type="entry name" value="Ribosomal_uS4"/>
</dbReference>
<keyword evidence="3 7" id="KW-0694">RNA-binding</keyword>
<dbReference type="GO" id="GO:0006412">
    <property type="term" value="P:translation"/>
    <property type="evidence" value="ECO:0007669"/>
    <property type="project" value="UniProtKB-UniRule"/>
</dbReference>
<dbReference type="Pfam" id="PF00163">
    <property type="entry name" value="Ribosomal_S4"/>
    <property type="match status" value="1"/>
</dbReference>
<gene>
    <name evidence="7" type="primary">rpsD</name>
    <name evidence="10" type="ORF">HE1_00425</name>
</gene>
<dbReference type="GO" id="GO:0019843">
    <property type="term" value="F:rRNA binding"/>
    <property type="evidence" value="ECO:0007669"/>
    <property type="project" value="UniProtKB-UniRule"/>
</dbReference>
<keyword evidence="2 7" id="KW-0699">rRNA-binding</keyword>
<dbReference type="PANTHER" id="PTHR11831:SF4">
    <property type="entry name" value="SMALL RIBOSOMAL SUBUNIT PROTEIN US4M"/>
    <property type="match status" value="1"/>
</dbReference>
<dbReference type="GO" id="GO:0003735">
    <property type="term" value="F:structural constituent of ribosome"/>
    <property type="evidence" value="ECO:0007669"/>
    <property type="project" value="InterPro"/>
</dbReference>
<dbReference type="InterPro" id="IPR002942">
    <property type="entry name" value="S4_RNA-bd"/>
</dbReference>
<dbReference type="OrthoDB" id="9803672at2"/>
<dbReference type="PANTHER" id="PTHR11831">
    <property type="entry name" value="30S 40S RIBOSOMAL PROTEIN"/>
    <property type="match status" value="1"/>
</dbReference>
<dbReference type="Gene3D" id="1.10.1050.10">
    <property type="entry name" value="Ribosomal Protein S4 Delta 41, Chain A, domain 1"/>
    <property type="match status" value="1"/>
</dbReference>
<dbReference type="InterPro" id="IPR005709">
    <property type="entry name" value="Ribosomal_uS4_bac-type"/>
</dbReference>
<evidence type="ECO:0000313" key="11">
    <source>
        <dbReference type="Proteomes" id="UP000024842"/>
    </source>
</evidence>
<dbReference type="RefSeq" id="WP_006296939.1">
    <property type="nucleotide sequence ID" value="NZ_BAUP01000062.1"/>
</dbReference>
<sequence>MTKIVNSKHKAERRYGIFWEGIRSSASVRAYPAGQHGAKVFGKSTVYGQQMKVKQRLKKHYGRISEKQFYRTYLQATSVKGDTGSVFLQFLEQRLGTCVYRLKFSPTIFSACQLVSHGHVFVNGARVNVGSYRVKVGDVISLDPSMHSNSVVQRGQSSARRIPEYFKLEESNFSAVLSYAPDPSQIPYPFDHQVSSVIEFYAR</sequence>
<evidence type="ECO:0000256" key="4">
    <source>
        <dbReference type="ARBA" id="ARBA00022980"/>
    </source>
</evidence>
<dbReference type="Gene3D" id="3.10.290.10">
    <property type="entry name" value="RNA-binding S4 domain"/>
    <property type="match status" value="1"/>
</dbReference>
<reference evidence="10 11" key="1">
    <citation type="journal article" date="2014" name="FEMS Microbiol. Lett.">
        <title>Draft genome sequences of three Holospora species (Holospora obtusa, Holospora undulata, and Holospora elegans), endonuclear symbiotic bacteria of the ciliate Paramecium caudatum.</title>
        <authorList>
            <person name="Dohra H."/>
            <person name="Tanaka K."/>
            <person name="Suzuki T."/>
            <person name="Fujishima M."/>
            <person name="Suzuki H."/>
        </authorList>
    </citation>
    <scope>NUCLEOTIDE SEQUENCE [LARGE SCALE GENOMIC DNA]</scope>
    <source>
        <strain evidence="10 11">E1</strain>
    </source>
</reference>
<protein>
    <recommendedName>
        <fullName evidence="6 7">Small ribosomal subunit protein uS4</fullName>
    </recommendedName>
</protein>
<keyword evidence="5 7" id="KW-0687">Ribonucleoprotein</keyword>
<dbReference type="SMART" id="SM01390">
    <property type="entry name" value="Ribosomal_S4"/>
    <property type="match status" value="1"/>
</dbReference>
<dbReference type="PROSITE" id="PS50889">
    <property type="entry name" value="S4"/>
    <property type="match status" value="1"/>
</dbReference>
<proteinExistence type="inferred from homology"/>
<evidence type="ECO:0000256" key="3">
    <source>
        <dbReference type="ARBA" id="ARBA00022884"/>
    </source>
</evidence>
<evidence type="ECO:0000259" key="9">
    <source>
        <dbReference type="SMART" id="SM01390"/>
    </source>
</evidence>
<comment type="similarity">
    <text evidence="1 7">Belongs to the universal ribosomal protein uS4 family.</text>
</comment>
<dbReference type="GO" id="GO:0042274">
    <property type="term" value="P:ribosomal small subunit biogenesis"/>
    <property type="evidence" value="ECO:0007669"/>
    <property type="project" value="TreeGrafter"/>
</dbReference>
<dbReference type="InterPro" id="IPR036986">
    <property type="entry name" value="S4_RNA-bd_sf"/>
</dbReference>
<keyword evidence="11" id="KW-1185">Reference proteome</keyword>
<dbReference type="FunFam" id="3.10.290.10:FF:000001">
    <property type="entry name" value="30S ribosomal protein S4"/>
    <property type="match status" value="1"/>
</dbReference>
<evidence type="ECO:0000313" key="10">
    <source>
        <dbReference type="EMBL" id="GAJ46102.1"/>
    </source>
</evidence>
<dbReference type="Proteomes" id="UP000024842">
    <property type="component" value="Unassembled WGS sequence"/>
</dbReference>
<feature type="domain" description="RNA-binding S4" evidence="8">
    <location>
        <begin position="93"/>
        <end position="157"/>
    </location>
</feature>
<dbReference type="CDD" id="cd00165">
    <property type="entry name" value="S4"/>
    <property type="match status" value="1"/>
</dbReference>
<evidence type="ECO:0000256" key="2">
    <source>
        <dbReference type="ARBA" id="ARBA00022730"/>
    </source>
</evidence>
<dbReference type="EMBL" id="BAUP01000062">
    <property type="protein sequence ID" value="GAJ46102.1"/>
    <property type="molecule type" value="Genomic_DNA"/>
</dbReference>
<comment type="function">
    <text evidence="7">One of the primary rRNA binding proteins, it binds directly to 16S rRNA where it nucleates assembly of the body of the 30S subunit.</text>
</comment>
<evidence type="ECO:0000256" key="6">
    <source>
        <dbReference type="ARBA" id="ARBA00035254"/>
    </source>
</evidence>
<evidence type="ECO:0000256" key="1">
    <source>
        <dbReference type="ARBA" id="ARBA00007465"/>
    </source>
</evidence>
<feature type="domain" description="Small ribosomal subunit protein uS4 N-terminal" evidence="9">
    <location>
        <begin position="3"/>
        <end position="92"/>
    </location>
</feature>
<dbReference type="NCBIfam" id="NF003717">
    <property type="entry name" value="PRK05327.1"/>
    <property type="match status" value="1"/>
</dbReference>
<dbReference type="GO" id="GO:0015935">
    <property type="term" value="C:small ribosomal subunit"/>
    <property type="evidence" value="ECO:0007669"/>
    <property type="project" value="InterPro"/>
</dbReference>
<comment type="subunit">
    <text evidence="7">Part of the 30S ribosomal subunit. Contacts protein S5. The interaction surface between S4 and S5 is involved in control of translational fidelity.</text>
</comment>